<keyword evidence="4 7" id="KW-0812">Transmembrane</keyword>
<dbReference type="SUPFAM" id="SSF103473">
    <property type="entry name" value="MFS general substrate transporter"/>
    <property type="match status" value="1"/>
</dbReference>
<evidence type="ECO:0000256" key="7">
    <source>
        <dbReference type="SAM" id="Phobius"/>
    </source>
</evidence>
<evidence type="ECO:0000256" key="6">
    <source>
        <dbReference type="ARBA" id="ARBA00023136"/>
    </source>
</evidence>
<gene>
    <name evidence="9" type="ORF">FAB82_05940</name>
</gene>
<keyword evidence="6 7" id="KW-0472">Membrane</keyword>
<dbReference type="Gene3D" id="1.20.1250.20">
    <property type="entry name" value="MFS general substrate transporter like domains"/>
    <property type="match status" value="1"/>
</dbReference>
<reference evidence="10" key="1">
    <citation type="submission" date="2019-04" db="EMBL/GenBank/DDBJ databases">
        <title>Nocardioides xinjiangensis sp. nov.</title>
        <authorList>
            <person name="Liu S."/>
        </authorList>
    </citation>
    <scope>NUCLEOTIDE SEQUENCE [LARGE SCALE GENOMIC DNA]</scope>
    <source>
        <strain evidence="10">18</strain>
    </source>
</reference>
<dbReference type="GO" id="GO:0005886">
    <property type="term" value="C:plasma membrane"/>
    <property type="evidence" value="ECO:0007669"/>
    <property type="project" value="UniProtKB-SubCell"/>
</dbReference>
<evidence type="ECO:0000256" key="5">
    <source>
        <dbReference type="ARBA" id="ARBA00022989"/>
    </source>
</evidence>
<feature type="transmembrane region" description="Helical" evidence="7">
    <location>
        <begin position="28"/>
        <end position="47"/>
    </location>
</feature>
<proteinExistence type="predicted"/>
<dbReference type="InterPro" id="IPR011701">
    <property type="entry name" value="MFS"/>
</dbReference>
<keyword evidence="5 7" id="KW-1133">Transmembrane helix</keyword>
<feature type="transmembrane region" description="Helical" evidence="7">
    <location>
        <begin position="154"/>
        <end position="175"/>
    </location>
</feature>
<dbReference type="OrthoDB" id="9812221at2"/>
<dbReference type="InterPro" id="IPR020846">
    <property type="entry name" value="MFS_dom"/>
</dbReference>
<feature type="transmembrane region" description="Helical" evidence="7">
    <location>
        <begin position="425"/>
        <end position="443"/>
    </location>
</feature>
<feature type="transmembrane region" description="Helical" evidence="7">
    <location>
        <begin position="325"/>
        <end position="342"/>
    </location>
</feature>
<dbReference type="EMBL" id="STGY01000022">
    <property type="protein sequence ID" value="THV42505.1"/>
    <property type="molecule type" value="Genomic_DNA"/>
</dbReference>
<evidence type="ECO:0000256" key="2">
    <source>
        <dbReference type="ARBA" id="ARBA00022448"/>
    </source>
</evidence>
<feature type="transmembrane region" description="Helical" evidence="7">
    <location>
        <begin position="251"/>
        <end position="268"/>
    </location>
</feature>
<evidence type="ECO:0000259" key="8">
    <source>
        <dbReference type="PROSITE" id="PS50850"/>
    </source>
</evidence>
<evidence type="ECO:0000256" key="4">
    <source>
        <dbReference type="ARBA" id="ARBA00022692"/>
    </source>
</evidence>
<organism evidence="9 10">
    <name type="scientific">Glycomyces buryatensis</name>
    <dbReference type="NCBI Taxonomy" id="2570927"/>
    <lineage>
        <taxon>Bacteria</taxon>
        <taxon>Bacillati</taxon>
        <taxon>Actinomycetota</taxon>
        <taxon>Actinomycetes</taxon>
        <taxon>Glycomycetales</taxon>
        <taxon>Glycomycetaceae</taxon>
        <taxon>Glycomyces</taxon>
    </lineage>
</organism>
<feature type="transmembrane region" description="Helical" evidence="7">
    <location>
        <begin position="288"/>
        <end position="313"/>
    </location>
</feature>
<dbReference type="Proteomes" id="UP000308760">
    <property type="component" value="Unassembled WGS sequence"/>
</dbReference>
<evidence type="ECO:0000256" key="3">
    <source>
        <dbReference type="ARBA" id="ARBA00022475"/>
    </source>
</evidence>
<keyword evidence="10" id="KW-1185">Reference proteome</keyword>
<evidence type="ECO:0000256" key="1">
    <source>
        <dbReference type="ARBA" id="ARBA00004651"/>
    </source>
</evidence>
<dbReference type="GO" id="GO:0022857">
    <property type="term" value="F:transmembrane transporter activity"/>
    <property type="evidence" value="ECO:0007669"/>
    <property type="project" value="InterPro"/>
</dbReference>
<feature type="transmembrane region" description="Helical" evidence="7">
    <location>
        <begin position="354"/>
        <end position="372"/>
    </location>
</feature>
<feature type="transmembrane region" description="Helical" evidence="7">
    <location>
        <begin position="378"/>
        <end position="404"/>
    </location>
</feature>
<feature type="transmembrane region" description="Helical" evidence="7">
    <location>
        <begin position="127"/>
        <end position="147"/>
    </location>
</feature>
<dbReference type="Pfam" id="PF07690">
    <property type="entry name" value="MFS_1"/>
    <property type="match status" value="1"/>
</dbReference>
<name>A0A4S8QHQ6_9ACTN</name>
<dbReference type="Gene3D" id="1.20.1720.10">
    <property type="entry name" value="Multidrug resistance protein D"/>
    <property type="match status" value="1"/>
</dbReference>
<dbReference type="PANTHER" id="PTHR42718">
    <property type="entry name" value="MAJOR FACILITATOR SUPERFAMILY MULTIDRUG TRANSPORTER MFSC"/>
    <property type="match status" value="1"/>
</dbReference>
<dbReference type="RefSeq" id="WP_136533628.1">
    <property type="nucleotide sequence ID" value="NZ_STGY01000022.1"/>
</dbReference>
<evidence type="ECO:0000313" key="9">
    <source>
        <dbReference type="EMBL" id="THV42505.1"/>
    </source>
</evidence>
<feature type="domain" description="Major facilitator superfamily (MFS) profile" evidence="8">
    <location>
        <begin position="29"/>
        <end position="486"/>
    </location>
</feature>
<feature type="transmembrane region" description="Helical" evidence="7">
    <location>
        <begin position="94"/>
        <end position="121"/>
    </location>
</feature>
<sequence length="496" mass="52072">MSVAQETVEDTPVSTEETETGIPSKIKLVIGLLLAATFVMILNETVMSVALPRLMNEFSISAATVQWLTTGFMLTMAVVIPTTGLILQRFTTRAVFIAAMSLFTAGTLLAAVAPAFGVLVVARVVQASGTAVMLPLLMTTVLTFVPADRRGRTIGLISIVISVAPAIGPTFSGFILESLSWRWMFLAVLPIAALSLFLGAALVKNITEPKSVKIDLLSIVLSALTFGGLIYGLSSLGEAATEAGAPISPSLPLSVGAVSLVLFVWRQLVLQRSDAPLMDLRVFNNRPFAIGIAMMLISMATFFGSLILLPMYLQNVLELKTMETGLVLLPGGLAMGLSSPFIGRLYDRFGPRPLVTPGAIFVAIGLGLLTQLDQTTETSFVVMAHVLLMVGLACMMTPLMTNALGDLKPELYSHGSAIVNTLQQMAGAAGTALFITIMTTGITSEMANGADEIAAQAAGIHDAFIWGCVLAIVSVAASFMVKKAAAPAVEGAPAVH</sequence>
<dbReference type="PROSITE" id="PS50850">
    <property type="entry name" value="MFS"/>
    <property type="match status" value="1"/>
</dbReference>
<dbReference type="NCBIfam" id="TIGR00711">
    <property type="entry name" value="efflux_EmrB"/>
    <property type="match status" value="1"/>
</dbReference>
<keyword evidence="3" id="KW-1003">Cell membrane</keyword>
<dbReference type="CDD" id="cd17503">
    <property type="entry name" value="MFS_LmrB_MDR_like"/>
    <property type="match status" value="1"/>
</dbReference>
<dbReference type="PANTHER" id="PTHR42718:SF43">
    <property type="entry name" value="LINCOMYCIN RESISTANCE PROTEIN LMRB"/>
    <property type="match status" value="1"/>
</dbReference>
<protein>
    <submittedName>
        <fullName evidence="9">Multidrug efflux MFS transporter</fullName>
    </submittedName>
</protein>
<dbReference type="InterPro" id="IPR036259">
    <property type="entry name" value="MFS_trans_sf"/>
</dbReference>
<evidence type="ECO:0000313" key="10">
    <source>
        <dbReference type="Proteomes" id="UP000308760"/>
    </source>
</evidence>
<feature type="transmembrane region" description="Helical" evidence="7">
    <location>
        <begin position="67"/>
        <end position="87"/>
    </location>
</feature>
<comment type="subcellular location">
    <subcellularLocation>
        <location evidence="1">Cell membrane</location>
        <topology evidence="1">Multi-pass membrane protein</topology>
    </subcellularLocation>
</comment>
<dbReference type="InterPro" id="IPR004638">
    <property type="entry name" value="EmrB-like"/>
</dbReference>
<feature type="transmembrane region" description="Helical" evidence="7">
    <location>
        <begin position="463"/>
        <end position="481"/>
    </location>
</feature>
<keyword evidence="2" id="KW-0813">Transport</keyword>
<feature type="transmembrane region" description="Helical" evidence="7">
    <location>
        <begin position="181"/>
        <end position="202"/>
    </location>
</feature>
<dbReference type="PRINTS" id="PR01036">
    <property type="entry name" value="TCRTETB"/>
</dbReference>
<accession>A0A4S8QHQ6</accession>
<comment type="caution">
    <text evidence="9">The sequence shown here is derived from an EMBL/GenBank/DDBJ whole genome shotgun (WGS) entry which is preliminary data.</text>
</comment>
<feature type="transmembrane region" description="Helical" evidence="7">
    <location>
        <begin position="214"/>
        <end position="231"/>
    </location>
</feature>
<reference evidence="9 10" key="2">
    <citation type="submission" date="2019-05" db="EMBL/GenBank/DDBJ databases">
        <title>Glycomyces buryatensis sp. nov.</title>
        <authorList>
            <person name="Nikitina E."/>
        </authorList>
    </citation>
    <scope>NUCLEOTIDE SEQUENCE [LARGE SCALE GENOMIC DNA]</scope>
    <source>
        <strain evidence="9 10">18</strain>
    </source>
</reference>
<dbReference type="AlphaFoldDB" id="A0A4S8QHQ6"/>